<comment type="caution">
    <text evidence="2">The sequence shown here is derived from an EMBL/GenBank/DDBJ whole genome shotgun (WGS) entry which is preliminary data.</text>
</comment>
<gene>
    <name evidence="2" type="ORF">ACJRO7_009888</name>
</gene>
<sequence>MGSVGRCRSLRGVTGAGGQRRDCGCGLEGARGINKRCRRWLWVQESGTVARRAEVAAGCRCPGRCCWRGGQRWRRVAAGTAARQRGRSSSSTFGASGAADRRRQRRSRDVSVRNRRRGASSGASSSRGGGRRRQGRRG</sequence>
<protein>
    <submittedName>
        <fullName evidence="2">Uncharacterized protein</fullName>
    </submittedName>
</protein>
<name>A0ABD3LAA5_EUCGL</name>
<evidence type="ECO:0000256" key="1">
    <source>
        <dbReference type="SAM" id="MobiDB-lite"/>
    </source>
</evidence>
<dbReference type="EMBL" id="JBJKBG010000002">
    <property type="protein sequence ID" value="KAL3748719.1"/>
    <property type="molecule type" value="Genomic_DNA"/>
</dbReference>
<feature type="region of interest" description="Disordered" evidence="1">
    <location>
        <begin position="77"/>
        <end position="138"/>
    </location>
</feature>
<reference evidence="2 3" key="1">
    <citation type="submission" date="2024-11" db="EMBL/GenBank/DDBJ databases">
        <title>Chromosome-level genome assembly of Eucalyptus globulus Labill. provides insights into its genome evolution.</title>
        <authorList>
            <person name="Li X."/>
        </authorList>
    </citation>
    <scope>NUCLEOTIDE SEQUENCE [LARGE SCALE GENOMIC DNA]</scope>
    <source>
        <strain evidence="2">CL2024</strain>
        <tissue evidence="2">Fresh tender leaves</tissue>
    </source>
</reference>
<dbReference type="Proteomes" id="UP001634007">
    <property type="component" value="Unassembled WGS sequence"/>
</dbReference>
<organism evidence="2 3">
    <name type="scientific">Eucalyptus globulus</name>
    <name type="common">Tasmanian blue gum</name>
    <dbReference type="NCBI Taxonomy" id="34317"/>
    <lineage>
        <taxon>Eukaryota</taxon>
        <taxon>Viridiplantae</taxon>
        <taxon>Streptophyta</taxon>
        <taxon>Embryophyta</taxon>
        <taxon>Tracheophyta</taxon>
        <taxon>Spermatophyta</taxon>
        <taxon>Magnoliopsida</taxon>
        <taxon>eudicotyledons</taxon>
        <taxon>Gunneridae</taxon>
        <taxon>Pentapetalae</taxon>
        <taxon>rosids</taxon>
        <taxon>malvids</taxon>
        <taxon>Myrtales</taxon>
        <taxon>Myrtaceae</taxon>
        <taxon>Myrtoideae</taxon>
        <taxon>Eucalypteae</taxon>
        <taxon>Eucalyptus</taxon>
    </lineage>
</organism>
<dbReference type="AlphaFoldDB" id="A0ABD3LAA5"/>
<evidence type="ECO:0000313" key="3">
    <source>
        <dbReference type="Proteomes" id="UP001634007"/>
    </source>
</evidence>
<feature type="compositionally biased region" description="Basic residues" evidence="1">
    <location>
        <begin position="129"/>
        <end position="138"/>
    </location>
</feature>
<evidence type="ECO:0000313" key="2">
    <source>
        <dbReference type="EMBL" id="KAL3748719.1"/>
    </source>
</evidence>
<accession>A0ABD3LAA5</accession>
<feature type="compositionally biased region" description="Low complexity" evidence="1">
    <location>
        <begin position="87"/>
        <end position="98"/>
    </location>
</feature>
<proteinExistence type="predicted"/>
<keyword evidence="3" id="KW-1185">Reference proteome</keyword>